<gene>
    <name evidence="1" type="ORF">A4H97_30380</name>
</gene>
<evidence type="ECO:0000313" key="1">
    <source>
        <dbReference type="EMBL" id="OQP47914.1"/>
    </source>
</evidence>
<organism evidence="1 2">
    <name type="scientific">Niastella yeongjuensis</name>
    <dbReference type="NCBI Taxonomy" id="354355"/>
    <lineage>
        <taxon>Bacteria</taxon>
        <taxon>Pseudomonadati</taxon>
        <taxon>Bacteroidota</taxon>
        <taxon>Chitinophagia</taxon>
        <taxon>Chitinophagales</taxon>
        <taxon>Chitinophagaceae</taxon>
        <taxon>Niastella</taxon>
    </lineage>
</organism>
<accession>A0A1V9EPQ0</accession>
<name>A0A1V9EPQ0_9BACT</name>
<evidence type="ECO:0000313" key="2">
    <source>
        <dbReference type="Proteomes" id="UP000192610"/>
    </source>
</evidence>
<dbReference type="AlphaFoldDB" id="A0A1V9EPQ0"/>
<reference evidence="2" key="1">
    <citation type="submission" date="2016-04" db="EMBL/GenBank/DDBJ databases">
        <authorList>
            <person name="Chen L."/>
            <person name="Zhuang W."/>
            <person name="Wang G."/>
        </authorList>
    </citation>
    <scope>NUCLEOTIDE SEQUENCE [LARGE SCALE GENOMIC DNA]</scope>
    <source>
        <strain evidence="2">17621</strain>
    </source>
</reference>
<comment type="caution">
    <text evidence="1">The sequence shown here is derived from an EMBL/GenBank/DDBJ whole genome shotgun (WGS) entry which is preliminary data.</text>
</comment>
<dbReference type="EMBL" id="LVXG01000020">
    <property type="protein sequence ID" value="OQP47914.1"/>
    <property type="molecule type" value="Genomic_DNA"/>
</dbReference>
<sequence>MFKDKLTSFKLLTYNFENTHMKFRKPLKWCKALLRNYLNNANVSLSWFAWRVKSTRGSLYCRCNRKYR</sequence>
<proteinExistence type="predicted"/>
<protein>
    <submittedName>
        <fullName evidence="1">Uncharacterized protein</fullName>
    </submittedName>
</protein>
<dbReference type="Proteomes" id="UP000192610">
    <property type="component" value="Unassembled WGS sequence"/>
</dbReference>
<keyword evidence="2" id="KW-1185">Reference proteome</keyword>
<dbReference type="STRING" id="354355.SAMN05660816_06674"/>